<dbReference type="SUPFAM" id="SSF56112">
    <property type="entry name" value="Protein kinase-like (PK-like)"/>
    <property type="match status" value="1"/>
</dbReference>
<reference evidence="3" key="1">
    <citation type="journal article" date="2019" name="Int. J. Syst. Evol. Microbiol.">
        <title>The Global Catalogue of Microorganisms (GCM) 10K type strain sequencing project: providing services to taxonomists for standard genome sequencing and annotation.</title>
        <authorList>
            <consortium name="The Broad Institute Genomics Platform"/>
            <consortium name="The Broad Institute Genome Sequencing Center for Infectious Disease"/>
            <person name="Wu L."/>
            <person name="Ma J."/>
        </authorList>
    </citation>
    <scope>NUCLEOTIDE SEQUENCE [LARGE SCALE GENOMIC DNA]</scope>
    <source>
        <strain evidence="3">JCM 17138</strain>
    </source>
</reference>
<dbReference type="RefSeq" id="WP_275780109.1">
    <property type="nucleotide sequence ID" value="NZ_BAABDE010000016.1"/>
</dbReference>
<protein>
    <recommendedName>
        <fullName evidence="1">Aminoglycoside phosphotransferase domain-containing protein</fullName>
    </recommendedName>
</protein>
<evidence type="ECO:0000313" key="3">
    <source>
        <dbReference type="Proteomes" id="UP001501009"/>
    </source>
</evidence>
<sequence>MSEAVTVECVGELFEELLAANGPVRAVSRFAEGSVTGAYRIEFARAGVAPVVLKIYGADSFGYAAKEARALRFLTDHGVGISPRVLAFSRSTPALDGRPCIVSSLRPGRTLTALDAELTRAQCYEVYRQLGQVLGRLHAISAHGYGHVNGEIRDPLPDNRAHMARMFERELGRFRHHWGDPALAGRLAAHVAEHASAFAACPRPAYCHGDVHDSTSWCNSLRTAAAR</sequence>
<comment type="caution">
    <text evidence="2">The sequence shown here is derived from an EMBL/GenBank/DDBJ whole genome shotgun (WGS) entry which is preliminary data.</text>
</comment>
<dbReference type="InterPro" id="IPR002575">
    <property type="entry name" value="Aminoglycoside_PTrfase"/>
</dbReference>
<gene>
    <name evidence="2" type="ORF">GCM10022403_034990</name>
</gene>
<accession>A0ABP7HQ17</accession>
<dbReference type="EMBL" id="BAABDE010000016">
    <property type="protein sequence ID" value="GAA3798132.1"/>
    <property type="molecule type" value="Genomic_DNA"/>
</dbReference>
<name>A0ABP7HQ17_9ACTN</name>
<proteinExistence type="predicted"/>
<evidence type="ECO:0000313" key="2">
    <source>
        <dbReference type="EMBL" id="GAA3798132.1"/>
    </source>
</evidence>
<evidence type="ECO:0000259" key="1">
    <source>
        <dbReference type="Pfam" id="PF01636"/>
    </source>
</evidence>
<dbReference type="InterPro" id="IPR011009">
    <property type="entry name" value="Kinase-like_dom_sf"/>
</dbReference>
<dbReference type="Gene3D" id="3.90.1200.10">
    <property type="match status" value="1"/>
</dbReference>
<dbReference type="Pfam" id="PF01636">
    <property type="entry name" value="APH"/>
    <property type="match status" value="1"/>
</dbReference>
<dbReference type="Proteomes" id="UP001501009">
    <property type="component" value="Unassembled WGS sequence"/>
</dbReference>
<keyword evidence="3" id="KW-1185">Reference proteome</keyword>
<organism evidence="2 3">
    <name type="scientific">Streptomyces coacervatus</name>
    <dbReference type="NCBI Taxonomy" id="647381"/>
    <lineage>
        <taxon>Bacteria</taxon>
        <taxon>Bacillati</taxon>
        <taxon>Actinomycetota</taxon>
        <taxon>Actinomycetes</taxon>
        <taxon>Kitasatosporales</taxon>
        <taxon>Streptomycetaceae</taxon>
        <taxon>Streptomyces</taxon>
    </lineage>
</organism>
<feature type="domain" description="Aminoglycoside phosphotransferase" evidence="1">
    <location>
        <begin position="37"/>
        <end position="213"/>
    </location>
</feature>